<keyword evidence="4" id="KW-0496">Mitochondrion</keyword>
<comment type="similarity">
    <text evidence="2">Belongs to the PET117 family.</text>
</comment>
<dbReference type="InterPro" id="IPR031568">
    <property type="entry name" value="Pet117"/>
</dbReference>
<dbReference type="Pfam" id="PF15786">
    <property type="entry name" value="PET117"/>
    <property type="match status" value="1"/>
</dbReference>
<feature type="region of interest" description="Disordered" evidence="5">
    <location>
        <begin position="50"/>
        <end position="69"/>
    </location>
</feature>
<organism evidence="6 7">
    <name type="scientific">Kluyveromyces marxianus</name>
    <name type="common">Yeast</name>
    <name type="synonym">Candida kefyr</name>
    <dbReference type="NCBI Taxonomy" id="4911"/>
    <lineage>
        <taxon>Eukaryota</taxon>
        <taxon>Fungi</taxon>
        <taxon>Dikarya</taxon>
        <taxon>Ascomycota</taxon>
        <taxon>Saccharomycotina</taxon>
        <taxon>Saccharomycetes</taxon>
        <taxon>Saccharomycetales</taxon>
        <taxon>Saccharomycetaceae</taxon>
        <taxon>Kluyveromyces</taxon>
    </lineage>
</organism>
<sequence>MSRASKITLGVTSLFTATMIVGVHYVQQLERETLHQGPIKDAQRMKEKRLARENAGGVDPEKERQRMVNKSEHEYQLELRKKYEQMQPLSGEVRTKDDELVELKK</sequence>
<evidence type="ECO:0000313" key="6">
    <source>
        <dbReference type="EMBL" id="QGN18173.1"/>
    </source>
</evidence>
<reference evidence="6 7" key="2">
    <citation type="submission" date="2019-11" db="EMBL/GenBank/DDBJ databases">
        <authorList>
            <person name="Lu H."/>
        </authorList>
    </citation>
    <scope>NUCLEOTIDE SEQUENCE [LARGE SCALE GENOMIC DNA]</scope>
    <source>
        <strain evidence="6 7">FIM1</strain>
    </source>
</reference>
<keyword evidence="3" id="KW-0809">Transit peptide</keyword>
<dbReference type="PANTHER" id="PTHR28163">
    <property type="entry name" value="PROTEIN PET117 HOMOLOG, MITOCHONDRIAL"/>
    <property type="match status" value="1"/>
</dbReference>
<proteinExistence type="inferred from homology"/>
<accession>A0ABX6F7A0</accession>
<feature type="compositionally biased region" description="Basic and acidic residues" evidence="5">
    <location>
        <begin position="93"/>
        <end position="105"/>
    </location>
</feature>
<evidence type="ECO:0000256" key="5">
    <source>
        <dbReference type="SAM" id="MobiDB-lite"/>
    </source>
</evidence>
<comment type="subcellular location">
    <subcellularLocation>
        <location evidence="1">Mitochondrion</location>
    </subcellularLocation>
</comment>
<dbReference type="Proteomes" id="UP000422736">
    <property type="component" value="Chromosome 7"/>
</dbReference>
<evidence type="ECO:0000256" key="1">
    <source>
        <dbReference type="ARBA" id="ARBA00004173"/>
    </source>
</evidence>
<reference evidence="6 7" key="1">
    <citation type="submission" date="2016-03" db="EMBL/GenBank/DDBJ databases">
        <title>How can Kluyveromyces marxianus grow so fast - potential evolutionary course in Saccharomyces Complex revealed by comparative genomics.</title>
        <authorList>
            <person name="Mo W."/>
            <person name="Lu W."/>
            <person name="Yang X."/>
            <person name="Qi J."/>
            <person name="Lv H."/>
        </authorList>
    </citation>
    <scope>NUCLEOTIDE SEQUENCE [LARGE SCALE GENOMIC DNA]</scope>
    <source>
        <strain evidence="6 7">FIM1</strain>
    </source>
</reference>
<protein>
    <submittedName>
        <fullName evidence="6">Protein PET117</fullName>
    </submittedName>
</protein>
<evidence type="ECO:0000313" key="7">
    <source>
        <dbReference type="Proteomes" id="UP000422736"/>
    </source>
</evidence>
<gene>
    <name evidence="6" type="primary">PET117</name>
    <name evidence="6" type="ORF">FIM1_4496</name>
</gene>
<dbReference type="PANTHER" id="PTHR28163:SF1">
    <property type="entry name" value="PROTEIN PET117 HOMOLOG, MITOCHONDRIAL"/>
    <property type="match status" value="1"/>
</dbReference>
<dbReference type="EMBL" id="CP015061">
    <property type="protein sequence ID" value="QGN18173.1"/>
    <property type="molecule type" value="Genomic_DNA"/>
</dbReference>
<feature type="compositionally biased region" description="Basic and acidic residues" evidence="5">
    <location>
        <begin position="59"/>
        <end position="69"/>
    </location>
</feature>
<feature type="region of interest" description="Disordered" evidence="5">
    <location>
        <begin position="86"/>
        <end position="105"/>
    </location>
</feature>
<evidence type="ECO:0000256" key="4">
    <source>
        <dbReference type="ARBA" id="ARBA00023128"/>
    </source>
</evidence>
<evidence type="ECO:0000256" key="2">
    <source>
        <dbReference type="ARBA" id="ARBA00008197"/>
    </source>
</evidence>
<evidence type="ECO:0000256" key="3">
    <source>
        <dbReference type="ARBA" id="ARBA00022946"/>
    </source>
</evidence>
<keyword evidence="7" id="KW-1185">Reference proteome</keyword>
<name>A0ABX6F7A0_KLUMA</name>